<keyword evidence="3 6" id="KW-0862">Zinc</keyword>
<evidence type="ECO:0000256" key="3">
    <source>
        <dbReference type="ARBA" id="ARBA00022833"/>
    </source>
</evidence>
<name>A0AAX7VNK1_ASTCA</name>
<dbReference type="GO" id="GO:0071691">
    <property type="term" value="P:cardiac muscle thin filament assembly"/>
    <property type="evidence" value="ECO:0007669"/>
    <property type="project" value="TreeGrafter"/>
</dbReference>
<keyword evidence="4 6" id="KW-0440">LIM domain</keyword>
<evidence type="ECO:0000256" key="4">
    <source>
        <dbReference type="ARBA" id="ARBA00023038"/>
    </source>
</evidence>
<dbReference type="FunFam" id="2.10.110.10:FF:000110">
    <property type="entry name" value="Nebulin related anchoring protein"/>
    <property type="match status" value="1"/>
</dbReference>
<dbReference type="PANTHER" id="PTHR11039">
    <property type="entry name" value="NEBULIN"/>
    <property type="match status" value="1"/>
</dbReference>
<dbReference type="SUPFAM" id="SSF57716">
    <property type="entry name" value="Glucocorticoid receptor-like (DNA-binding domain)"/>
    <property type="match status" value="1"/>
</dbReference>
<keyword evidence="2" id="KW-0677">Repeat</keyword>
<gene>
    <name evidence="8" type="primary">NRAP</name>
</gene>
<keyword evidence="5" id="KW-0009">Actin-binding</keyword>
<protein>
    <recommendedName>
        <fullName evidence="7">LIM zinc-binding domain-containing protein</fullName>
    </recommendedName>
</protein>
<feature type="domain" description="LIM zinc-binding" evidence="7">
    <location>
        <begin position="4"/>
        <end position="64"/>
    </location>
</feature>
<dbReference type="PROSITE" id="PS50023">
    <property type="entry name" value="LIM_DOMAIN_2"/>
    <property type="match status" value="1"/>
</dbReference>
<reference evidence="8" key="4">
    <citation type="submission" date="2025-09" db="UniProtKB">
        <authorList>
            <consortium name="Ensembl"/>
        </authorList>
    </citation>
    <scope>IDENTIFICATION</scope>
</reference>
<dbReference type="InterPro" id="IPR013998">
    <property type="entry name" value="Nebulin-like"/>
</dbReference>
<dbReference type="PROSITE" id="PS00478">
    <property type="entry name" value="LIM_DOMAIN_1"/>
    <property type="match status" value="1"/>
</dbReference>
<evidence type="ECO:0000256" key="1">
    <source>
        <dbReference type="ARBA" id="ARBA00022723"/>
    </source>
</evidence>
<reference evidence="8" key="3">
    <citation type="submission" date="2025-08" db="UniProtKB">
        <authorList>
            <consortium name="Ensembl"/>
        </authorList>
    </citation>
    <scope>IDENTIFICATION</scope>
</reference>
<dbReference type="PRINTS" id="PR00510">
    <property type="entry name" value="NEBULIN"/>
</dbReference>
<dbReference type="Pfam" id="PF00880">
    <property type="entry name" value="Nebulin"/>
    <property type="match status" value="19"/>
</dbReference>
<dbReference type="Gene3D" id="2.10.110.10">
    <property type="entry name" value="Cysteine Rich Protein"/>
    <property type="match status" value="1"/>
</dbReference>
<reference evidence="9" key="2">
    <citation type="submission" date="2023-03" db="EMBL/GenBank/DDBJ databases">
        <authorList>
            <consortium name="Wellcome Sanger Institute Data Sharing"/>
        </authorList>
    </citation>
    <scope>NUCLEOTIDE SEQUENCE [LARGE SCALE GENOMIC DNA]</scope>
</reference>
<dbReference type="InterPro" id="IPR055297">
    <property type="entry name" value="NEBU/NEBL"/>
</dbReference>
<evidence type="ECO:0000256" key="2">
    <source>
        <dbReference type="ARBA" id="ARBA00022737"/>
    </source>
</evidence>
<accession>A0AAX7VNK1</accession>
<dbReference type="SMART" id="SM00132">
    <property type="entry name" value="LIM"/>
    <property type="match status" value="1"/>
</dbReference>
<dbReference type="PROSITE" id="PS51216">
    <property type="entry name" value="NEBULIN"/>
    <property type="match status" value="27"/>
</dbReference>
<proteinExistence type="predicted"/>
<keyword evidence="9" id="KW-1185">Reference proteome</keyword>
<evidence type="ECO:0000256" key="5">
    <source>
        <dbReference type="ARBA" id="ARBA00023203"/>
    </source>
</evidence>
<dbReference type="Proteomes" id="UP000265100">
    <property type="component" value="Chromosome 3"/>
</dbReference>
<evidence type="ECO:0000256" key="6">
    <source>
        <dbReference type="PROSITE-ProRule" id="PRU00125"/>
    </source>
</evidence>
<reference evidence="8 9" key="1">
    <citation type="submission" date="2018-05" db="EMBL/GenBank/DDBJ databases">
        <authorList>
            <person name="Datahose"/>
        </authorList>
    </citation>
    <scope>NUCLEOTIDE SEQUENCE</scope>
</reference>
<dbReference type="InterPro" id="IPR001781">
    <property type="entry name" value="Znf_LIM"/>
</dbReference>
<organism evidence="8 9">
    <name type="scientific">Astatotilapia calliptera</name>
    <name type="common">Eastern happy</name>
    <name type="synonym">Chromis callipterus</name>
    <dbReference type="NCBI Taxonomy" id="8154"/>
    <lineage>
        <taxon>Eukaryota</taxon>
        <taxon>Metazoa</taxon>
        <taxon>Chordata</taxon>
        <taxon>Craniata</taxon>
        <taxon>Vertebrata</taxon>
        <taxon>Euteleostomi</taxon>
        <taxon>Actinopterygii</taxon>
        <taxon>Neopterygii</taxon>
        <taxon>Teleostei</taxon>
        <taxon>Neoteleostei</taxon>
        <taxon>Acanthomorphata</taxon>
        <taxon>Ovalentaria</taxon>
        <taxon>Cichlomorphae</taxon>
        <taxon>Cichliformes</taxon>
        <taxon>Cichlidae</taxon>
        <taxon>African cichlids</taxon>
        <taxon>Pseudocrenilabrinae</taxon>
        <taxon>Haplochromini</taxon>
        <taxon>Astatotilapia</taxon>
    </lineage>
</organism>
<dbReference type="CDD" id="cd09446">
    <property type="entry name" value="LIM_N_RAP"/>
    <property type="match status" value="1"/>
</dbReference>
<dbReference type="GeneTree" id="ENSGT00940000158418"/>
<dbReference type="PANTHER" id="PTHR11039:SF39">
    <property type="entry name" value="NEBULIN-RELATED-ANCHORING PROTEIN"/>
    <property type="match status" value="1"/>
</dbReference>
<dbReference type="InterPro" id="IPR000900">
    <property type="entry name" value="Nebulin_repeat"/>
</dbReference>
<evidence type="ECO:0000313" key="9">
    <source>
        <dbReference type="Proteomes" id="UP000265100"/>
    </source>
</evidence>
<sequence length="1567" mass="178476">FTMQSCARCGFVVYPAEKINCIDQNWHKACFHCDVCKMVLTPNNFVSHKKRPYCSVKYTEEYEQSKAKGSFPAMITPGYQTAKKANTLASNVSGFRHEERVSKYTTFVDPPEVILAKKQGQIVSDYAYTEEYEQQRGKGSFPAHLTPGYKMSKKATEQASDIKYRQMYEQEIKGKASAEAAVTEIIAYAEEYEQQRGKGSFPAMITPGYHLAKKAQEIASDLKYKKDLNKMKGTSHFHSLTSEDNLALKNARKINKIVSENKYKEKYTTGMKGHYEDSGIDKKTMHAMKARKLASDITYKQGCEQEQAEYNYPANLTPGYQSQRKLDPLKEKNYRQHIDQVKYKSVTDTPDIVLAKKNAQLVSNLNYKAGYEKTKHQYTLSQDLPQIQKAKANAALCSDIKYKEEWEKTKFKACEIGVDDLSVKAAKASRDLASVIKYKESYMKNKEKAVGVNVSDSKTLHSLQVAKMSSDIEYKKGSKESQAQYSLPLDMINLSHAKKAQALASDLEYRTKLHDYTVMADDIKVQQAKKAYALQSENQYRSDLNWMKGVGWETEGCLNITQAKKAGELLSDTKYRQKADSIRFTQVADDLSIKHAKKSQELQSDLAYKANTEQMLHQYTITKDEPLFRQAKANADLLSAVMYKSNWEKQREKGFELRLDSLSILTARAKRDLASDVKYKETYEKNKGKMIGIKAVSEDSQMAHSTLATKLQSDRHYKKNYEDTKTKYSVSLDMLNISHAKKAQDLATETNYRTILHEYTTLPTDINVAWAKKAYGLQSDKQYRSDLNWMKGVGWEASKSLDVLQAKKAGELVSEKKYRQDVSALKFTSVEDTPEMNQAKLSNKLAIDRLYREKGENMKHNYTLSGELPELVQAKLNAMNISETQYKESWKKIRDGGYKLRLDAIPFQSAKASAEILSDQKYREEFQKTKGKMIGLKGLQDDLNIAHSVYASKLQSDDSAKELSKFHLPMDMLEVAHAKKAQSLVSDQDYRLSLHQYTALPDDLKLLAAKKAYTLQSEKLYRSDLNYLRGTAWIATGALQIEGSKKATDLISEKKYRQQPYNFKHTSVADSPDIIHAKHSSQIANERLYKEKGVNDQHSYTITSERPEITQAKINAANFSEIKYRESWHTLRAQGYKLTMQDIPFQAAKSSTGIASDYKYKHNHLLEKGKHIGVKCIMDDPRMLHCLQAGRLASDQEYRKDALTTSGQYHLTPDMINLVAAKNAQALASDQDYRTRLHEYTVLPDDMKVKWAKKAYELQSEKLYKSDLNFMKGVAWDGVGAPQLESAKKAGELISDKRYRQLPDSLKFTSVPDSPDIVHAKTSYQQCSERLYKSGKNDDMHKYTLHPDDPDFIRAKMNAQQISDKVYKASGEQVKTSGYDLRLDAIPFQTAKASREIASDFRYKEAHLKEKGHQVGLRCVEDDPKMLHSLAASKLQSNLEYKRQSKEERAHYNIRPDQPEFLHAKKSQAQASDLTYRHKLHDYTCDPEQLNVKHAKQAYKLQSDVNYKSDLNWIRGVGWTPPGSHKAELARRAAELGLADGVSADEAIAKYQQHMMVSSSWNGDNSD</sequence>
<dbReference type="Ensembl" id="ENSACLT00000082281.1">
    <property type="protein sequence ID" value="ENSACLP00000083345.1"/>
    <property type="gene ID" value="ENSACLG00000036249.1"/>
</dbReference>
<dbReference type="GO" id="GO:0030018">
    <property type="term" value="C:Z disc"/>
    <property type="evidence" value="ECO:0007669"/>
    <property type="project" value="InterPro"/>
</dbReference>
<dbReference type="SMART" id="SM00227">
    <property type="entry name" value="NEBU"/>
    <property type="match status" value="38"/>
</dbReference>
<dbReference type="GO" id="GO:0046872">
    <property type="term" value="F:metal ion binding"/>
    <property type="evidence" value="ECO:0007669"/>
    <property type="project" value="UniProtKB-KW"/>
</dbReference>
<evidence type="ECO:0000259" key="7">
    <source>
        <dbReference type="PROSITE" id="PS50023"/>
    </source>
</evidence>
<keyword evidence="1 6" id="KW-0479">Metal-binding</keyword>
<dbReference type="GO" id="GO:0051015">
    <property type="term" value="F:actin filament binding"/>
    <property type="evidence" value="ECO:0007669"/>
    <property type="project" value="InterPro"/>
</dbReference>
<dbReference type="Pfam" id="PF00412">
    <property type="entry name" value="LIM"/>
    <property type="match status" value="1"/>
</dbReference>
<evidence type="ECO:0000313" key="8">
    <source>
        <dbReference type="Ensembl" id="ENSACLP00000083345.1"/>
    </source>
</evidence>